<dbReference type="InterPro" id="IPR036390">
    <property type="entry name" value="WH_DNA-bd_sf"/>
</dbReference>
<evidence type="ECO:0000256" key="3">
    <source>
        <dbReference type="ARBA" id="ARBA00023163"/>
    </source>
</evidence>
<keyword evidence="2" id="KW-0238">DNA-binding</keyword>
<sequence>MPADPNPDPMLLQLLRAVALLEDQMAPVFDELGVTAEQWRILVILAGAEGDGHTMTELSRLAVLPPATTTRAIDKLISLALVYRRVDPADRRRVMVFLSPHGSGALAAVDDRQRQIERDLATSVGSRRYLALGDSLAHLTR</sequence>
<dbReference type="AlphaFoldDB" id="A0A9X3D3B6"/>
<dbReference type="Gene3D" id="1.10.10.10">
    <property type="entry name" value="Winged helix-like DNA-binding domain superfamily/Winged helix DNA-binding domain"/>
    <property type="match status" value="1"/>
</dbReference>
<name>A0A9X3D3B6_9ACTN</name>
<dbReference type="GO" id="GO:0003700">
    <property type="term" value="F:DNA-binding transcription factor activity"/>
    <property type="evidence" value="ECO:0007669"/>
    <property type="project" value="InterPro"/>
</dbReference>
<evidence type="ECO:0000259" key="4">
    <source>
        <dbReference type="PROSITE" id="PS50995"/>
    </source>
</evidence>
<dbReference type="EMBL" id="JAPKFM010000006">
    <property type="protein sequence ID" value="MCX2964037.1"/>
    <property type="molecule type" value="Genomic_DNA"/>
</dbReference>
<dbReference type="RefSeq" id="WP_266061161.1">
    <property type="nucleotide sequence ID" value="NZ_JAPKFM010000006.1"/>
</dbReference>
<dbReference type="PANTHER" id="PTHR33164:SF64">
    <property type="entry name" value="TRANSCRIPTIONAL REGULATOR SLYA"/>
    <property type="match status" value="1"/>
</dbReference>
<keyword evidence="3" id="KW-0804">Transcription</keyword>
<dbReference type="InterPro" id="IPR000835">
    <property type="entry name" value="HTH_MarR-typ"/>
</dbReference>
<dbReference type="InterPro" id="IPR036388">
    <property type="entry name" value="WH-like_DNA-bd_sf"/>
</dbReference>
<comment type="caution">
    <text evidence="5">The sequence shown here is derived from an EMBL/GenBank/DDBJ whole genome shotgun (WGS) entry which is preliminary data.</text>
</comment>
<protein>
    <submittedName>
        <fullName evidence="5">MarR family transcriptional regulator</fullName>
    </submittedName>
</protein>
<dbReference type="Pfam" id="PF12802">
    <property type="entry name" value="MarR_2"/>
    <property type="match status" value="1"/>
</dbReference>
<organism evidence="5 6">
    <name type="scientific">Gordonia aquimaris</name>
    <dbReference type="NCBI Taxonomy" id="2984863"/>
    <lineage>
        <taxon>Bacteria</taxon>
        <taxon>Bacillati</taxon>
        <taxon>Actinomycetota</taxon>
        <taxon>Actinomycetes</taxon>
        <taxon>Mycobacteriales</taxon>
        <taxon>Gordoniaceae</taxon>
        <taxon>Gordonia</taxon>
    </lineage>
</organism>
<dbReference type="GO" id="GO:0003677">
    <property type="term" value="F:DNA binding"/>
    <property type="evidence" value="ECO:0007669"/>
    <property type="project" value="UniProtKB-KW"/>
</dbReference>
<dbReference type="Proteomes" id="UP001143347">
    <property type="component" value="Unassembled WGS sequence"/>
</dbReference>
<dbReference type="PANTHER" id="PTHR33164">
    <property type="entry name" value="TRANSCRIPTIONAL REGULATOR, MARR FAMILY"/>
    <property type="match status" value="1"/>
</dbReference>
<evidence type="ECO:0000313" key="6">
    <source>
        <dbReference type="Proteomes" id="UP001143347"/>
    </source>
</evidence>
<proteinExistence type="predicted"/>
<evidence type="ECO:0000256" key="2">
    <source>
        <dbReference type="ARBA" id="ARBA00023125"/>
    </source>
</evidence>
<dbReference type="SMART" id="SM00347">
    <property type="entry name" value="HTH_MARR"/>
    <property type="match status" value="1"/>
</dbReference>
<keyword evidence="1" id="KW-0805">Transcription regulation</keyword>
<dbReference type="InterPro" id="IPR039422">
    <property type="entry name" value="MarR/SlyA-like"/>
</dbReference>
<dbReference type="PROSITE" id="PS50995">
    <property type="entry name" value="HTH_MARR_2"/>
    <property type="match status" value="1"/>
</dbReference>
<dbReference type="GO" id="GO:0006950">
    <property type="term" value="P:response to stress"/>
    <property type="evidence" value="ECO:0007669"/>
    <property type="project" value="TreeGrafter"/>
</dbReference>
<evidence type="ECO:0000256" key="1">
    <source>
        <dbReference type="ARBA" id="ARBA00023015"/>
    </source>
</evidence>
<keyword evidence="6" id="KW-1185">Reference proteome</keyword>
<feature type="domain" description="HTH marR-type" evidence="4">
    <location>
        <begin position="7"/>
        <end position="141"/>
    </location>
</feature>
<gene>
    <name evidence="5" type="ORF">OSB52_08010</name>
</gene>
<evidence type="ECO:0000313" key="5">
    <source>
        <dbReference type="EMBL" id="MCX2964037.1"/>
    </source>
</evidence>
<reference evidence="5" key="1">
    <citation type="submission" date="2022-10" db="EMBL/GenBank/DDBJ databases">
        <title>WGS of marine actinomycetes from Thailand.</title>
        <authorList>
            <person name="Thawai C."/>
        </authorList>
    </citation>
    <scope>NUCLEOTIDE SEQUENCE</scope>
    <source>
        <strain evidence="5">SW21</strain>
    </source>
</reference>
<dbReference type="SUPFAM" id="SSF46785">
    <property type="entry name" value="Winged helix' DNA-binding domain"/>
    <property type="match status" value="1"/>
</dbReference>
<accession>A0A9X3D3B6</accession>